<organism evidence="1 2">
    <name type="scientific">Accumulibacter regalis</name>
    <dbReference type="NCBI Taxonomy" id="522306"/>
    <lineage>
        <taxon>Bacteria</taxon>
        <taxon>Pseudomonadati</taxon>
        <taxon>Pseudomonadota</taxon>
        <taxon>Betaproteobacteria</taxon>
        <taxon>Candidatus Accumulibacter</taxon>
    </lineage>
</organism>
<reference evidence="1" key="1">
    <citation type="submission" date="2014-02" db="EMBL/GenBank/DDBJ databases">
        <title>Expanding our view of genomic diversity in Candidatus Accumulibacter clades.</title>
        <authorList>
            <person name="Skennerton C.T."/>
            <person name="Barr J.J."/>
            <person name="Slater F.R."/>
            <person name="Bond P.L."/>
            <person name="Tyson G.W."/>
        </authorList>
    </citation>
    <scope>NUCLEOTIDE SEQUENCE [LARGE SCALE GENOMIC DNA]</scope>
</reference>
<name>A0A011P5H4_ACCRE</name>
<protein>
    <submittedName>
        <fullName evidence="1">Uncharacterized protein</fullName>
    </submittedName>
</protein>
<evidence type="ECO:0000313" key="2">
    <source>
        <dbReference type="Proteomes" id="UP000022141"/>
    </source>
</evidence>
<dbReference type="PATRIC" id="fig|1454004.3.peg.950"/>
<dbReference type="AlphaFoldDB" id="A0A011P5H4"/>
<comment type="caution">
    <text evidence="1">The sequence shown here is derived from an EMBL/GenBank/DDBJ whole genome shotgun (WGS) entry which is preliminary data.</text>
</comment>
<evidence type="ECO:0000313" key="1">
    <source>
        <dbReference type="EMBL" id="EXI90193.1"/>
    </source>
</evidence>
<proteinExistence type="predicted"/>
<accession>A0A011P5H4</accession>
<dbReference type="Proteomes" id="UP000022141">
    <property type="component" value="Unassembled WGS sequence"/>
</dbReference>
<gene>
    <name evidence="1" type="ORF">AW11_00896</name>
</gene>
<sequence length="100" mass="10794">MLGKREFAKEIDSKGAVSQLAVMAQKLATMKQGARTDIEPCANLRNVSQTQAAELLQLFPRSVATAANVECNRNATPEISQAVRSEVVFLALAVQVPEHS</sequence>
<keyword evidence="2" id="KW-1185">Reference proteome</keyword>
<dbReference type="EMBL" id="JEMY01000008">
    <property type="protein sequence ID" value="EXI90193.1"/>
    <property type="molecule type" value="Genomic_DNA"/>
</dbReference>